<dbReference type="AlphaFoldDB" id="A0AAD8NZ06"/>
<dbReference type="EMBL" id="JAUHHV010000002">
    <property type="protein sequence ID" value="KAK1433005.1"/>
    <property type="molecule type" value="Genomic_DNA"/>
</dbReference>
<sequence>MTMNTQNTLNANAWVEADKLFLKNVMIVDSMKDIEEHMVLPYNADSIRARQLYLRSYTFSRLEKKKTVTQKTKSFLRKEKNYLHMKFAMLGSLFLSLKH</sequence>
<dbReference type="PANTHER" id="PTHR35304">
    <property type="entry name" value="OS05G0120300 PROTEIN-RELATED"/>
    <property type="match status" value="1"/>
</dbReference>
<dbReference type="Proteomes" id="UP001229421">
    <property type="component" value="Unassembled WGS sequence"/>
</dbReference>
<protein>
    <submittedName>
        <fullName evidence="1">Uncharacterized protein</fullName>
    </submittedName>
</protein>
<proteinExistence type="predicted"/>
<accession>A0AAD8NZ06</accession>
<dbReference type="PANTHER" id="PTHR35304:SF1">
    <property type="entry name" value="OS05G0120300 PROTEIN"/>
    <property type="match status" value="1"/>
</dbReference>
<name>A0AAD8NZ06_TARER</name>
<organism evidence="1 2">
    <name type="scientific">Tagetes erecta</name>
    <name type="common">African marigold</name>
    <dbReference type="NCBI Taxonomy" id="13708"/>
    <lineage>
        <taxon>Eukaryota</taxon>
        <taxon>Viridiplantae</taxon>
        <taxon>Streptophyta</taxon>
        <taxon>Embryophyta</taxon>
        <taxon>Tracheophyta</taxon>
        <taxon>Spermatophyta</taxon>
        <taxon>Magnoliopsida</taxon>
        <taxon>eudicotyledons</taxon>
        <taxon>Gunneridae</taxon>
        <taxon>Pentapetalae</taxon>
        <taxon>asterids</taxon>
        <taxon>campanulids</taxon>
        <taxon>Asterales</taxon>
        <taxon>Asteraceae</taxon>
        <taxon>Asteroideae</taxon>
        <taxon>Heliantheae alliance</taxon>
        <taxon>Tageteae</taxon>
        <taxon>Tagetes</taxon>
    </lineage>
</organism>
<reference evidence="1" key="1">
    <citation type="journal article" date="2023" name="bioRxiv">
        <title>Improved chromosome-level genome assembly for marigold (Tagetes erecta).</title>
        <authorList>
            <person name="Jiang F."/>
            <person name="Yuan L."/>
            <person name="Wang S."/>
            <person name="Wang H."/>
            <person name="Xu D."/>
            <person name="Wang A."/>
            <person name="Fan W."/>
        </authorList>
    </citation>
    <scope>NUCLEOTIDE SEQUENCE</scope>
    <source>
        <strain evidence="1">WSJ</strain>
        <tissue evidence="1">Leaf</tissue>
    </source>
</reference>
<evidence type="ECO:0000313" key="2">
    <source>
        <dbReference type="Proteomes" id="UP001229421"/>
    </source>
</evidence>
<keyword evidence="2" id="KW-1185">Reference proteome</keyword>
<evidence type="ECO:0000313" key="1">
    <source>
        <dbReference type="EMBL" id="KAK1433005.1"/>
    </source>
</evidence>
<comment type="caution">
    <text evidence="1">The sequence shown here is derived from an EMBL/GenBank/DDBJ whole genome shotgun (WGS) entry which is preliminary data.</text>
</comment>
<gene>
    <name evidence="1" type="ORF">QVD17_09909</name>
</gene>